<proteinExistence type="predicted"/>
<sequence length="115" mass="13317">MEIEEGPSIYERLLSIEKKQVNIPKAQQPNPNNSHVIKRWTMTKVDRLAKLEEVNMDKASQLLVDVSTPSYYYNSNKVNETMFKYQPNPKQWKGEKGVKEGKRTRAVKPGKVVIK</sequence>
<dbReference type="EMBL" id="BAAFRS010000083">
    <property type="protein sequence ID" value="GAB1221744.1"/>
    <property type="molecule type" value="Genomic_DNA"/>
</dbReference>
<evidence type="ECO:0000313" key="3">
    <source>
        <dbReference type="Proteomes" id="UP001628156"/>
    </source>
</evidence>
<reference evidence="2 3" key="1">
    <citation type="journal article" date="2019" name="PLoS Negl. Trop. Dis.">
        <title>Whole genome sequencing of Entamoeba nuttalli reveals mammalian host-related molecular signatures and a novel octapeptide-repeat surface protein.</title>
        <authorList>
            <person name="Tanaka M."/>
            <person name="Makiuchi T."/>
            <person name="Komiyama T."/>
            <person name="Shiina T."/>
            <person name="Osaki K."/>
            <person name="Tachibana H."/>
        </authorList>
    </citation>
    <scope>NUCLEOTIDE SEQUENCE [LARGE SCALE GENOMIC DNA]</scope>
    <source>
        <strain evidence="2 3">P19-061405</strain>
    </source>
</reference>
<dbReference type="Proteomes" id="UP001628156">
    <property type="component" value="Unassembled WGS sequence"/>
</dbReference>
<comment type="caution">
    <text evidence="2">The sequence shown here is derived from an EMBL/GenBank/DDBJ whole genome shotgun (WGS) entry which is preliminary data.</text>
</comment>
<protein>
    <submittedName>
        <fullName evidence="2">Uncharacterized protein</fullName>
    </submittedName>
</protein>
<organism evidence="2 3">
    <name type="scientific">Entamoeba nuttalli</name>
    <dbReference type="NCBI Taxonomy" id="412467"/>
    <lineage>
        <taxon>Eukaryota</taxon>
        <taxon>Amoebozoa</taxon>
        <taxon>Evosea</taxon>
        <taxon>Archamoebae</taxon>
        <taxon>Mastigamoebida</taxon>
        <taxon>Entamoebidae</taxon>
        <taxon>Entamoeba</taxon>
    </lineage>
</organism>
<accession>A0ABQ0DFV9</accession>
<name>A0ABQ0DFV9_9EUKA</name>
<evidence type="ECO:0000256" key="1">
    <source>
        <dbReference type="SAM" id="MobiDB-lite"/>
    </source>
</evidence>
<feature type="compositionally biased region" description="Basic residues" evidence="1">
    <location>
        <begin position="104"/>
        <end position="115"/>
    </location>
</feature>
<keyword evidence="3" id="KW-1185">Reference proteome</keyword>
<feature type="region of interest" description="Disordered" evidence="1">
    <location>
        <begin position="90"/>
        <end position="115"/>
    </location>
</feature>
<gene>
    <name evidence="2" type="ORF">ENUP19_0083G0127</name>
</gene>
<feature type="compositionally biased region" description="Basic and acidic residues" evidence="1">
    <location>
        <begin position="92"/>
        <end position="103"/>
    </location>
</feature>
<evidence type="ECO:0000313" key="2">
    <source>
        <dbReference type="EMBL" id="GAB1221744.1"/>
    </source>
</evidence>